<sequence>MGKPSRSDEVLTEEEQLRLTQQVQQLFEAAAPKRPQKPERSEANPFDALGSDSHYPGDVIPELSRLQQLKAQSVLLPVEGGVVSGDDYEENEYYKEFAPVVETEHHTTGTGYIKVEIAQNDCLKLDTNTVGVAKKAQFKCNPATNEWEPSPDLIFPVSDKPSRSDP</sequence>
<proteinExistence type="predicted"/>
<comment type="caution">
    <text evidence="1">The sequence shown here is derived from an EMBL/GenBank/DDBJ whole genome shotgun (WGS) entry which is preliminary data.</text>
</comment>
<dbReference type="EMBL" id="CM055098">
    <property type="protein sequence ID" value="KAJ7549113.1"/>
    <property type="molecule type" value="Genomic_DNA"/>
</dbReference>
<protein>
    <submittedName>
        <fullName evidence="1">Uncharacterized protein</fullName>
    </submittedName>
</protein>
<evidence type="ECO:0000313" key="1">
    <source>
        <dbReference type="EMBL" id="KAJ7549113.1"/>
    </source>
</evidence>
<dbReference type="Proteomes" id="UP001162992">
    <property type="component" value="Chromosome 7"/>
</dbReference>
<evidence type="ECO:0000313" key="2">
    <source>
        <dbReference type="Proteomes" id="UP001162992"/>
    </source>
</evidence>
<keyword evidence="2" id="KW-1185">Reference proteome</keyword>
<organism evidence="1 2">
    <name type="scientific">Diphasiastrum complanatum</name>
    <name type="common">Issler's clubmoss</name>
    <name type="synonym">Lycopodium complanatum</name>
    <dbReference type="NCBI Taxonomy" id="34168"/>
    <lineage>
        <taxon>Eukaryota</taxon>
        <taxon>Viridiplantae</taxon>
        <taxon>Streptophyta</taxon>
        <taxon>Embryophyta</taxon>
        <taxon>Tracheophyta</taxon>
        <taxon>Lycopodiopsida</taxon>
        <taxon>Lycopodiales</taxon>
        <taxon>Lycopodiaceae</taxon>
        <taxon>Lycopodioideae</taxon>
        <taxon>Diphasiastrum</taxon>
    </lineage>
</organism>
<accession>A0ACC2D4N9</accession>
<reference evidence="2" key="1">
    <citation type="journal article" date="2024" name="Proc. Natl. Acad. Sci. U.S.A.">
        <title>Extraordinary preservation of gene collinearity over three hundred million years revealed in homosporous lycophytes.</title>
        <authorList>
            <person name="Li C."/>
            <person name="Wickell D."/>
            <person name="Kuo L.Y."/>
            <person name="Chen X."/>
            <person name="Nie B."/>
            <person name="Liao X."/>
            <person name="Peng D."/>
            <person name="Ji J."/>
            <person name="Jenkins J."/>
            <person name="Williams M."/>
            <person name="Shu S."/>
            <person name="Plott C."/>
            <person name="Barry K."/>
            <person name="Rajasekar S."/>
            <person name="Grimwood J."/>
            <person name="Han X."/>
            <person name="Sun S."/>
            <person name="Hou Z."/>
            <person name="He W."/>
            <person name="Dai G."/>
            <person name="Sun C."/>
            <person name="Schmutz J."/>
            <person name="Leebens-Mack J.H."/>
            <person name="Li F.W."/>
            <person name="Wang L."/>
        </authorList>
    </citation>
    <scope>NUCLEOTIDE SEQUENCE [LARGE SCALE GENOMIC DNA]</scope>
    <source>
        <strain evidence="2">cv. PW_Plant_1</strain>
    </source>
</reference>
<name>A0ACC2D4N9_DIPCM</name>
<gene>
    <name evidence="1" type="ORF">O6H91_07G040500</name>
</gene>